<feature type="transmembrane region" description="Helical" evidence="1">
    <location>
        <begin position="62"/>
        <end position="82"/>
    </location>
</feature>
<organism evidence="2 3">
    <name type="scientific">Adhaeribacter soli</name>
    <dbReference type="NCBI Taxonomy" id="2607655"/>
    <lineage>
        <taxon>Bacteria</taxon>
        <taxon>Pseudomonadati</taxon>
        <taxon>Bacteroidota</taxon>
        <taxon>Cytophagia</taxon>
        <taxon>Cytophagales</taxon>
        <taxon>Hymenobacteraceae</taxon>
        <taxon>Adhaeribacter</taxon>
    </lineage>
</organism>
<protein>
    <submittedName>
        <fullName evidence="2">SdpI family protein</fullName>
    </submittedName>
</protein>
<dbReference type="Pfam" id="PF13630">
    <property type="entry name" value="SdpI"/>
    <property type="match status" value="1"/>
</dbReference>
<dbReference type="Proteomes" id="UP000326570">
    <property type="component" value="Unassembled WGS sequence"/>
</dbReference>
<evidence type="ECO:0000313" key="2">
    <source>
        <dbReference type="EMBL" id="KAA9340677.1"/>
    </source>
</evidence>
<proteinExistence type="predicted"/>
<reference evidence="2 3" key="1">
    <citation type="submission" date="2019-09" db="EMBL/GenBank/DDBJ databases">
        <title>Genome sequence of Adhaeribacter sp. M2.</title>
        <authorList>
            <person name="Srinivasan S."/>
        </authorList>
    </citation>
    <scope>NUCLEOTIDE SEQUENCE [LARGE SCALE GENOMIC DNA]</scope>
    <source>
        <strain evidence="2 3">M2</strain>
    </source>
</reference>
<gene>
    <name evidence="2" type="ORF">F0P94_04415</name>
</gene>
<keyword evidence="1" id="KW-0812">Transmembrane</keyword>
<keyword evidence="1" id="KW-1133">Transmembrane helix</keyword>
<accession>A0A5N1J663</accession>
<keyword evidence="1" id="KW-0472">Membrane</keyword>
<name>A0A5N1J663_9BACT</name>
<comment type="caution">
    <text evidence="2">The sequence shown here is derived from an EMBL/GenBank/DDBJ whole genome shotgun (WGS) entry which is preliminary data.</text>
</comment>
<evidence type="ECO:0000256" key="1">
    <source>
        <dbReference type="SAM" id="Phobius"/>
    </source>
</evidence>
<evidence type="ECO:0000313" key="3">
    <source>
        <dbReference type="Proteomes" id="UP000326570"/>
    </source>
</evidence>
<feature type="transmembrane region" description="Helical" evidence="1">
    <location>
        <begin position="6"/>
        <end position="28"/>
    </location>
</feature>
<dbReference type="EMBL" id="VTWT01000002">
    <property type="protein sequence ID" value="KAA9340677.1"/>
    <property type="molecule type" value="Genomic_DNA"/>
</dbReference>
<dbReference type="RefSeq" id="WP_150902604.1">
    <property type="nucleotide sequence ID" value="NZ_VTWT01000002.1"/>
</dbReference>
<sequence>MNEEVRTSLYFIGGMYGLLLAFGIFFYLKPPRHINWFYGYRTNRARKSVANWHYANKLAAKLLLLFIQLAALLALATLYWLHDSISPDALFLIIVFWFAIFPILVVPIVEFKLSRFEEKQHSDSP</sequence>
<dbReference type="InterPro" id="IPR025962">
    <property type="entry name" value="SdpI/YhfL"/>
</dbReference>
<feature type="transmembrane region" description="Helical" evidence="1">
    <location>
        <begin position="88"/>
        <end position="109"/>
    </location>
</feature>
<keyword evidence="3" id="KW-1185">Reference proteome</keyword>
<dbReference type="AlphaFoldDB" id="A0A5N1J663"/>